<feature type="region of interest" description="Disordered" evidence="1">
    <location>
        <begin position="1"/>
        <end position="117"/>
    </location>
</feature>
<proteinExistence type="predicted"/>
<protein>
    <submittedName>
        <fullName evidence="2">Uncharacterized protein</fullName>
    </submittedName>
</protein>
<keyword evidence="3" id="KW-1185">Reference proteome</keyword>
<sequence length="293" mass="31797">MPRLPSRRPPREKEDSTPPSTAPQLLYDPASGNLVAPSAAKSRTASSDRRSDNRHRDRHGSPRPAPEVSSLAGATRRPSSHSGRQRSRQEDRQLLREEKREHPQQEHANEQEGRRAGRWPLQLRGVLEQAESELDSRAVGICLDRALEMIESRAQRAKTERDARKTGAAAEGARALVDTCVRLVRPAGEATSLGVDLVCVVVPVLRRLGDSAHPGLSAALDARFAEVVKALLVWAREAAGEAVGACMAVEEALQAWGVGSGDLSLWGRHLPLARSLLQDILEEVQDLGSEGSA</sequence>
<evidence type="ECO:0000313" key="2">
    <source>
        <dbReference type="EMBL" id="EWM21718.1"/>
    </source>
</evidence>
<dbReference type="EMBL" id="AZIL01002379">
    <property type="protein sequence ID" value="EWM21718.1"/>
    <property type="molecule type" value="Genomic_DNA"/>
</dbReference>
<accession>W7TDU7</accession>
<feature type="compositionally biased region" description="Basic and acidic residues" evidence="1">
    <location>
        <begin position="87"/>
        <end position="115"/>
    </location>
</feature>
<gene>
    <name evidence="2" type="ORF">Naga_100841g1</name>
</gene>
<dbReference type="AlphaFoldDB" id="W7TDU7"/>
<evidence type="ECO:0000256" key="1">
    <source>
        <dbReference type="SAM" id="MobiDB-lite"/>
    </source>
</evidence>
<evidence type="ECO:0000313" key="3">
    <source>
        <dbReference type="Proteomes" id="UP000019335"/>
    </source>
</evidence>
<reference evidence="2 3" key="1">
    <citation type="journal article" date="2014" name="Mol. Plant">
        <title>Chromosome Scale Genome Assembly and Transcriptome Profiling of Nannochloropsis gaditana in Nitrogen Depletion.</title>
        <authorList>
            <person name="Corteggiani Carpinelli E."/>
            <person name="Telatin A."/>
            <person name="Vitulo N."/>
            <person name="Forcato C."/>
            <person name="D'Angelo M."/>
            <person name="Schiavon R."/>
            <person name="Vezzi A."/>
            <person name="Giacometti G.M."/>
            <person name="Morosinotto T."/>
            <person name="Valle G."/>
        </authorList>
    </citation>
    <scope>NUCLEOTIDE SEQUENCE [LARGE SCALE GENOMIC DNA]</scope>
    <source>
        <strain evidence="2 3">B-31</strain>
    </source>
</reference>
<feature type="compositionally biased region" description="Basic and acidic residues" evidence="1">
    <location>
        <begin position="46"/>
        <end position="55"/>
    </location>
</feature>
<name>W7TDU7_9STRA</name>
<comment type="caution">
    <text evidence="2">The sequence shown here is derived from an EMBL/GenBank/DDBJ whole genome shotgun (WGS) entry which is preliminary data.</text>
</comment>
<dbReference type="Proteomes" id="UP000019335">
    <property type="component" value="Unassembled WGS sequence"/>
</dbReference>
<organism evidence="2 3">
    <name type="scientific">Nannochloropsis gaditana</name>
    <dbReference type="NCBI Taxonomy" id="72520"/>
    <lineage>
        <taxon>Eukaryota</taxon>
        <taxon>Sar</taxon>
        <taxon>Stramenopiles</taxon>
        <taxon>Ochrophyta</taxon>
        <taxon>Eustigmatophyceae</taxon>
        <taxon>Eustigmatales</taxon>
        <taxon>Monodopsidaceae</taxon>
        <taxon>Nannochloropsis</taxon>
    </lineage>
</organism>
<feature type="non-terminal residue" evidence="2">
    <location>
        <position position="293"/>
    </location>
</feature>